<evidence type="ECO:0000256" key="6">
    <source>
        <dbReference type="RuleBase" id="RU366034"/>
    </source>
</evidence>
<accession>A0A4R0R7D5</accession>
<dbReference type="EC" id="4.2.3.-" evidence="6"/>
<proteinExistence type="inferred from homology"/>
<dbReference type="Proteomes" id="UP000292702">
    <property type="component" value="Unassembled WGS sequence"/>
</dbReference>
<keyword evidence="4 6" id="KW-0460">Magnesium</keyword>
<evidence type="ECO:0000256" key="4">
    <source>
        <dbReference type="ARBA" id="ARBA00022842"/>
    </source>
</evidence>
<dbReference type="Gene3D" id="1.10.600.10">
    <property type="entry name" value="Farnesyl Diphosphate Synthase"/>
    <property type="match status" value="2"/>
</dbReference>
<dbReference type="GO" id="GO:0046872">
    <property type="term" value="F:metal ion binding"/>
    <property type="evidence" value="ECO:0007669"/>
    <property type="project" value="UniProtKB-KW"/>
</dbReference>
<dbReference type="PANTHER" id="PTHR35201">
    <property type="entry name" value="TERPENE SYNTHASE"/>
    <property type="match status" value="1"/>
</dbReference>
<reference evidence="7 8" key="1">
    <citation type="submission" date="2018-11" db="EMBL/GenBank/DDBJ databases">
        <title>Genome assembly of Steccherinum ochraceum LE-BIN_3174, the white-rot fungus of the Steccherinaceae family (The Residual Polyporoid clade, Polyporales, Basidiomycota).</title>
        <authorList>
            <person name="Fedorova T.V."/>
            <person name="Glazunova O.A."/>
            <person name="Landesman E.O."/>
            <person name="Moiseenko K.V."/>
            <person name="Psurtseva N.V."/>
            <person name="Savinova O.S."/>
            <person name="Shakhova N.V."/>
            <person name="Tyazhelova T.V."/>
            <person name="Vasina D.V."/>
        </authorList>
    </citation>
    <scope>NUCLEOTIDE SEQUENCE [LARGE SCALE GENOMIC DNA]</scope>
    <source>
        <strain evidence="7 8">LE-BIN_3174</strain>
    </source>
</reference>
<protein>
    <recommendedName>
        <fullName evidence="6">Terpene synthase</fullName>
        <ecNumber evidence="6">4.2.3.-</ecNumber>
    </recommendedName>
</protein>
<evidence type="ECO:0000313" key="7">
    <source>
        <dbReference type="EMBL" id="TCD62386.1"/>
    </source>
</evidence>
<dbReference type="EMBL" id="RWJN01000377">
    <property type="protein sequence ID" value="TCD62386.1"/>
    <property type="molecule type" value="Genomic_DNA"/>
</dbReference>
<gene>
    <name evidence="7" type="ORF">EIP91_006968</name>
</gene>
<dbReference type="SUPFAM" id="SSF48576">
    <property type="entry name" value="Terpenoid synthases"/>
    <property type="match status" value="1"/>
</dbReference>
<comment type="similarity">
    <text evidence="2 6">Belongs to the terpene synthase family.</text>
</comment>
<keyword evidence="5 6" id="KW-0456">Lyase</keyword>
<dbReference type="OrthoDB" id="6486656at2759"/>
<evidence type="ECO:0000256" key="5">
    <source>
        <dbReference type="ARBA" id="ARBA00023239"/>
    </source>
</evidence>
<organism evidence="7 8">
    <name type="scientific">Steccherinum ochraceum</name>
    <dbReference type="NCBI Taxonomy" id="92696"/>
    <lineage>
        <taxon>Eukaryota</taxon>
        <taxon>Fungi</taxon>
        <taxon>Dikarya</taxon>
        <taxon>Basidiomycota</taxon>
        <taxon>Agaricomycotina</taxon>
        <taxon>Agaricomycetes</taxon>
        <taxon>Polyporales</taxon>
        <taxon>Steccherinaceae</taxon>
        <taxon>Steccherinum</taxon>
    </lineage>
</organism>
<comment type="cofactor">
    <cofactor evidence="1 6">
        <name>Mg(2+)</name>
        <dbReference type="ChEBI" id="CHEBI:18420"/>
    </cofactor>
</comment>
<evidence type="ECO:0000256" key="3">
    <source>
        <dbReference type="ARBA" id="ARBA00022723"/>
    </source>
</evidence>
<dbReference type="InterPro" id="IPR034686">
    <property type="entry name" value="Terpene_cyclase-like_2"/>
</dbReference>
<dbReference type="InterPro" id="IPR008949">
    <property type="entry name" value="Isoprenoid_synthase_dom_sf"/>
</dbReference>
<dbReference type="PANTHER" id="PTHR35201:SF4">
    <property type="entry name" value="BETA-PINACENE SYNTHASE-RELATED"/>
    <property type="match status" value="1"/>
</dbReference>
<keyword evidence="3 6" id="KW-0479">Metal-binding</keyword>
<evidence type="ECO:0000256" key="2">
    <source>
        <dbReference type="ARBA" id="ARBA00006333"/>
    </source>
</evidence>
<dbReference type="Pfam" id="PF19086">
    <property type="entry name" value="Terpene_syn_C_2"/>
    <property type="match status" value="2"/>
</dbReference>
<sequence>MANWPWPRAINPHHEQVSAASGSWVRGFEAFNPQAQYASDLGNFGLLAALACPFVSKAHLRTECDLVYVLYVFDDYTDAEPESVVREMAAVVMDALQHSFEPRPSEEILLGELARQFWARAIPGINALSQQRFVSAMSDYADAVIAQAADRAHFKPRTIEEYLCIPEVLENEIVTEVFFHTTTLVIIDNDLASFNKEQASCDEDWNLIYVIMRNLDVSFDDAMKRAVDLHTEAEAKFIAASHDIPSFGSDELDAKVQLFVTGLATWPRGNDCWNFESERYHGKKGKEYRKTRMVPLLPKIPELIRRGSRQRDVIIPVVDELQRTMSIEAN</sequence>
<name>A0A4R0R7D5_9APHY</name>
<dbReference type="AlphaFoldDB" id="A0A4R0R7D5"/>
<evidence type="ECO:0000256" key="1">
    <source>
        <dbReference type="ARBA" id="ARBA00001946"/>
    </source>
</evidence>
<dbReference type="GO" id="GO:0010333">
    <property type="term" value="F:terpene synthase activity"/>
    <property type="evidence" value="ECO:0007669"/>
    <property type="project" value="InterPro"/>
</dbReference>
<comment type="caution">
    <text evidence="7">The sequence shown here is derived from an EMBL/GenBank/DDBJ whole genome shotgun (WGS) entry which is preliminary data.</text>
</comment>
<evidence type="ECO:0000313" key="8">
    <source>
        <dbReference type="Proteomes" id="UP000292702"/>
    </source>
</evidence>
<keyword evidence="8" id="KW-1185">Reference proteome</keyword>
<dbReference type="GO" id="GO:0008299">
    <property type="term" value="P:isoprenoid biosynthetic process"/>
    <property type="evidence" value="ECO:0007669"/>
    <property type="project" value="UniProtKB-ARBA"/>
</dbReference>